<organism evidence="2">
    <name type="scientific">Fagus sylvatica</name>
    <name type="common">Beechnut</name>
    <dbReference type="NCBI Taxonomy" id="28930"/>
    <lineage>
        <taxon>Eukaryota</taxon>
        <taxon>Viridiplantae</taxon>
        <taxon>Streptophyta</taxon>
        <taxon>Embryophyta</taxon>
        <taxon>Tracheophyta</taxon>
        <taxon>Spermatophyta</taxon>
        <taxon>Magnoliopsida</taxon>
        <taxon>eudicotyledons</taxon>
        <taxon>Gunneridae</taxon>
        <taxon>Pentapetalae</taxon>
        <taxon>rosids</taxon>
        <taxon>fabids</taxon>
        <taxon>Fagales</taxon>
        <taxon>Fagaceae</taxon>
        <taxon>Fagus</taxon>
    </lineage>
</organism>
<gene>
    <name evidence="2" type="ORF">FSB_LOCUS10166</name>
</gene>
<feature type="region of interest" description="Disordered" evidence="1">
    <location>
        <begin position="40"/>
        <end position="72"/>
    </location>
</feature>
<name>A0A2N9F676_FAGSY</name>
<dbReference type="AlphaFoldDB" id="A0A2N9F676"/>
<accession>A0A2N9F676</accession>
<feature type="compositionally biased region" description="Polar residues" evidence="1">
    <location>
        <begin position="51"/>
        <end position="62"/>
    </location>
</feature>
<reference evidence="2" key="1">
    <citation type="submission" date="2018-02" db="EMBL/GenBank/DDBJ databases">
        <authorList>
            <person name="Cohen D.B."/>
            <person name="Kent A.D."/>
        </authorList>
    </citation>
    <scope>NUCLEOTIDE SEQUENCE</scope>
</reference>
<evidence type="ECO:0000313" key="2">
    <source>
        <dbReference type="EMBL" id="SPC82284.1"/>
    </source>
</evidence>
<dbReference type="EMBL" id="OIVN01000569">
    <property type="protein sequence ID" value="SPC82284.1"/>
    <property type="molecule type" value="Genomic_DNA"/>
</dbReference>
<protein>
    <submittedName>
        <fullName evidence="2">Uncharacterized protein</fullName>
    </submittedName>
</protein>
<evidence type="ECO:0000256" key="1">
    <source>
        <dbReference type="SAM" id="MobiDB-lite"/>
    </source>
</evidence>
<sequence length="184" mass="18961">MGKNLGTKTPTAKTGIVPFHAAATAPRCFLHDVVAQRGASGAAVSPPNAKNPRNLNPQTTSSPPRPNGTIGTSTVHFRTHVGNKSQVSRVTGVSTVGAVGGFWVLGVSAVGPGWGTLGFGGFGGGSQIWVLGVSAVGRGGWGTRSGFWGFRRSQICFGFRRSRWVGDRLGFGGCGGVGIRLRLT</sequence>
<proteinExistence type="predicted"/>